<accession>A0A4Y7XEW0</accession>
<gene>
    <name evidence="2" type="ORF">E2B99_02220</name>
</gene>
<evidence type="ECO:0000313" key="2">
    <source>
        <dbReference type="EMBL" id="TEU30338.1"/>
    </source>
</evidence>
<dbReference type="OrthoDB" id="6716726at2"/>
<dbReference type="AlphaFoldDB" id="A0A4Y7XEW0"/>
<name>A0A4Y7XEW0_9GAMM</name>
<dbReference type="EMBL" id="SNTY01000009">
    <property type="protein sequence ID" value="TEU30338.1"/>
    <property type="molecule type" value="Genomic_DNA"/>
</dbReference>
<dbReference type="Pfam" id="PF07507">
    <property type="entry name" value="WavE"/>
    <property type="match status" value="1"/>
</dbReference>
<protein>
    <submittedName>
        <fullName evidence="2">Uncharacterized protein</fullName>
    </submittedName>
</protein>
<reference evidence="2 3" key="1">
    <citation type="submission" date="2019-03" db="EMBL/GenBank/DDBJ databases">
        <title>Alkanindiges illinoisensis: a potential pathogenic isolated from ascites of a gastric cancer patient with abdominal metastasis.</title>
        <authorList>
            <person name="Hu X."/>
            <person name="Yang B."/>
            <person name="Yan X."/>
            <person name="Lin L."/>
            <person name="Zhao H."/>
            <person name="Zhou F."/>
            <person name="Su B."/>
            <person name="Chen J."/>
            <person name="Rui Y."/>
            <person name="Wang Q."/>
            <person name="Zheng L."/>
        </authorList>
    </citation>
    <scope>NUCLEOTIDE SEQUENCE [LARGE SCALE GENOMIC DNA]</scope>
    <source>
        <strain evidence="2 3">NFYY 23406</strain>
    </source>
</reference>
<organism evidence="2 3">
    <name type="scientific">Alkanindiges illinoisensis</name>
    <dbReference type="NCBI Taxonomy" id="197183"/>
    <lineage>
        <taxon>Bacteria</taxon>
        <taxon>Pseudomonadati</taxon>
        <taxon>Pseudomonadota</taxon>
        <taxon>Gammaproteobacteria</taxon>
        <taxon>Moraxellales</taxon>
        <taxon>Moraxellaceae</taxon>
        <taxon>Alkanindiges</taxon>
    </lineage>
</organism>
<keyword evidence="3" id="KW-1185">Reference proteome</keyword>
<proteinExistence type="predicted"/>
<dbReference type="Proteomes" id="UP000297834">
    <property type="component" value="Unassembled WGS sequence"/>
</dbReference>
<evidence type="ECO:0000256" key="1">
    <source>
        <dbReference type="SAM" id="MobiDB-lite"/>
    </source>
</evidence>
<feature type="region of interest" description="Disordered" evidence="1">
    <location>
        <begin position="32"/>
        <end position="55"/>
    </location>
</feature>
<sequence>MTEKMIKHQDFFKLNAAQMMQYIQSTALPPAALSHRQTQRNAQPSANASGTPLQPIDSRDISVVIQGPVFSNMTPLAPNGITRQVLKALRQHLPQATLILSTWKGQPIDGLDADIILQLDDPGTTNFYKPNAKAENLYNNGNRLIYSTQAGLAQVKTKYTLKIRSDLLLFHPLFSSYFDQFHHVDAPWHVLEQRIIGFPVYSLKYETTPYNPQSKQTERIQPRPFHVSDWAYFGLTVDLKKLFDCPLMDEPATSRWFETRPKPANDLWPDRLWRYSPEQYIVSNLAQRTLGITLEHASQDDAEILQASERFIANNFIILDQHQWGLWSLKLQVYQDQLAPELLKGLYSHQVWYRDYQKYSMNTPNLMQA</sequence>
<feature type="compositionally biased region" description="Polar residues" evidence="1">
    <location>
        <begin position="35"/>
        <end position="52"/>
    </location>
</feature>
<dbReference type="InterPro" id="IPR011122">
    <property type="entry name" value="WavE"/>
</dbReference>
<dbReference type="STRING" id="1120977.GCA_000619845_00532"/>
<evidence type="ECO:0000313" key="3">
    <source>
        <dbReference type="Proteomes" id="UP000297834"/>
    </source>
</evidence>
<comment type="caution">
    <text evidence="2">The sequence shown here is derived from an EMBL/GenBank/DDBJ whole genome shotgun (WGS) entry which is preliminary data.</text>
</comment>